<name>A0ACC2BJU6_DIPCM</name>
<proteinExistence type="predicted"/>
<dbReference type="EMBL" id="CM055106">
    <property type="protein sequence ID" value="KAJ7529682.1"/>
    <property type="molecule type" value="Genomic_DNA"/>
</dbReference>
<sequence length="416" mass="45807">MDRVKLGFCSEAACVRTAFQGGRYEGDSTFVSWASPRISFSSDFVQVDQEGMPIRAEDRKHYSSDFEFAMADAFNPPGSLPSGAMLSADELISDGKLLPCEESRFPISSGRHSMSSFMTPLPDLHASSSSTPSLKASKSYPSSRADVSSPISPKAPRCGATLRELFRFKTKHYLREKENVPSEKEEKASYKLFKLFSRSRSVGSEEIDRLVFAARPLLNSKAQADAHSFPVHKIFTESSSLENSFPAINRDALANPESYAGSPARLWMRPVGKHAEPASKSKVKSSCTSPGRIVPLSKQKEGSPGTKNVLKSSSFLRDGEKGSTARIVMKNLDKYAGSSSSNENKRIHGNTKTDRWGEYRFADNRVSHSRVRVAPVLLNVPACIAPSLRGVKVSKTKLANLRHLLPPKKVERPKNF</sequence>
<dbReference type="Proteomes" id="UP001162992">
    <property type="component" value="Chromosome 15"/>
</dbReference>
<evidence type="ECO:0000313" key="1">
    <source>
        <dbReference type="EMBL" id="KAJ7529682.1"/>
    </source>
</evidence>
<comment type="caution">
    <text evidence="1">The sequence shown here is derived from an EMBL/GenBank/DDBJ whole genome shotgun (WGS) entry which is preliminary data.</text>
</comment>
<organism evidence="1 2">
    <name type="scientific">Diphasiastrum complanatum</name>
    <name type="common">Issler's clubmoss</name>
    <name type="synonym">Lycopodium complanatum</name>
    <dbReference type="NCBI Taxonomy" id="34168"/>
    <lineage>
        <taxon>Eukaryota</taxon>
        <taxon>Viridiplantae</taxon>
        <taxon>Streptophyta</taxon>
        <taxon>Embryophyta</taxon>
        <taxon>Tracheophyta</taxon>
        <taxon>Lycopodiopsida</taxon>
        <taxon>Lycopodiales</taxon>
        <taxon>Lycopodiaceae</taxon>
        <taxon>Lycopodioideae</taxon>
        <taxon>Diphasiastrum</taxon>
    </lineage>
</organism>
<reference evidence="2" key="1">
    <citation type="journal article" date="2024" name="Proc. Natl. Acad. Sci. U.S.A.">
        <title>Extraordinary preservation of gene collinearity over three hundred million years revealed in homosporous lycophytes.</title>
        <authorList>
            <person name="Li C."/>
            <person name="Wickell D."/>
            <person name="Kuo L.Y."/>
            <person name="Chen X."/>
            <person name="Nie B."/>
            <person name="Liao X."/>
            <person name="Peng D."/>
            <person name="Ji J."/>
            <person name="Jenkins J."/>
            <person name="Williams M."/>
            <person name="Shu S."/>
            <person name="Plott C."/>
            <person name="Barry K."/>
            <person name="Rajasekar S."/>
            <person name="Grimwood J."/>
            <person name="Han X."/>
            <person name="Sun S."/>
            <person name="Hou Z."/>
            <person name="He W."/>
            <person name="Dai G."/>
            <person name="Sun C."/>
            <person name="Schmutz J."/>
            <person name="Leebens-Mack J.H."/>
            <person name="Li F.W."/>
            <person name="Wang L."/>
        </authorList>
    </citation>
    <scope>NUCLEOTIDE SEQUENCE [LARGE SCALE GENOMIC DNA]</scope>
    <source>
        <strain evidence="2">cv. PW_Plant_1</strain>
    </source>
</reference>
<protein>
    <submittedName>
        <fullName evidence="1">Uncharacterized protein</fullName>
    </submittedName>
</protein>
<keyword evidence="2" id="KW-1185">Reference proteome</keyword>
<evidence type="ECO:0000313" key="2">
    <source>
        <dbReference type="Proteomes" id="UP001162992"/>
    </source>
</evidence>
<gene>
    <name evidence="1" type="ORF">O6H91_15G061700</name>
</gene>
<accession>A0ACC2BJU6</accession>